<evidence type="ECO:0000256" key="2">
    <source>
        <dbReference type="ARBA" id="ARBA00006378"/>
    </source>
</evidence>
<comment type="similarity">
    <text evidence="2 7">Belongs to the Mediator complex subunit 31 family.</text>
</comment>
<evidence type="ECO:0000313" key="9">
    <source>
        <dbReference type="Proteomes" id="UP001152795"/>
    </source>
</evidence>
<keyword evidence="9" id="KW-1185">Reference proteome</keyword>
<keyword evidence="4 7" id="KW-0010">Activator</keyword>
<reference evidence="8" key="1">
    <citation type="submission" date="2020-04" db="EMBL/GenBank/DDBJ databases">
        <authorList>
            <person name="Alioto T."/>
            <person name="Alioto T."/>
            <person name="Gomez Garrido J."/>
        </authorList>
    </citation>
    <scope>NUCLEOTIDE SEQUENCE</scope>
    <source>
        <strain evidence="8">A484AB</strain>
    </source>
</reference>
<evidence type="ECO:0000256" key="3">
    <source>
        <dbReference type="ARBA" id="ARBA00023015"/>
    </source>
</evidence>
<feature type="non-terminal residue" evidence="8">
    <location>
        <position position="89"/>
    </location>
</feature>
<dbReference type="Proteomes" id="UP001152795">
    <property type="component" value="Unassembled WGS sequence"/>
</dbReference>
<evidence type="ECO:0000256" key="6">
    <source>
        <dbReference type="ARBA" id="ARBA00023242"/>
    </source>
</evidence>
<evidence type="ECO:0000313" key="8">
    <source>
        <dbReference type="EMBL" id="CAB4038096.1"/>
    </source>
</evidence>
<comment type="caution">
    <text evidence="8">The sequence shown here is derived from an EMBL/GenBank/DDBJ whole genome shotgun (WGS) entry which is preliminary data.</text>
</comment>
<organism evidence="8 9">
    <name type="scientific">Paramuricea clavata</name>
    <name type="common">Red gorgonian</name>
    <name type="synonym">Violescent sea-whip</name>
    <dbReference type="NCBI Taxonomy" id="317549"/>
    <lineage>
        <taxon>Eukaryota</taxon>
        <taxon>Metazoa</taxon>
        <taxon>Cnidaria</taxon>
        <taxon>Anthozoa</taxon>
        <taxon>Octocorallia</taxon>
        <taxon>Malacalcyonacea</taxon>
        <taxon>Plexauridae</taxon>
        <taxon>Paramuricea</taxon>
    </lineage>
</organism>
<comment type="function">
    <text evidence="7">Component of the Mediator complex, a coactivator involved in the regulated transcription of nearly all RNA polymerase II-dependent genes. Mediator functions as a bridge to convey information from gene-specific regulatory proteins to the basal RNA polymerase II transcription machinery. Mediator is recruited to promoters by direct interactions with regulatory proteins and serves as a scaffold for the assembly of a functional preinitiation complex with RNA polymerase II and the general transcription factors.</text>
</comment>
<keyword evidence="3 7" id="KW-0805">Transcription regulation</keyword>
<dbReference type="PANTHER" id="PTHR13186">
    <property type="entry name" value="MEDIATOR OF RNA POLYMERASE II TRANSCRIPTION SUBUNIT 31"/>
    <property type="match status" value="1"/>
</dbReference>
<dbReference type="GO" id="GO:0016592">
    <property type="term" value="C:mediator complex"/>
    <property type="evidence" value="ECO:0007669"/>
    <property type="project" value="InterPro"/>
</dbReference>
<dbReference type="EMBL" id="CACRXK020023799">
    <property type="protein sequence ID" value="CAB4038096.1"/>
    <property type="molecule type" value="Genomic_DNA"/>
</dbReference>
<evidence type="ECO:0000256" key="4">
    <source>
        <dbReference type="ARBA" id="ARBA00023159"/>
    </source>
</evidence>
<dbReference type="AlphaFoldDB" id="A0A7D9LSQ7"/>
<dbReference type="InterPro" id="IPR038089">
    <property type="entry name" value="Med31_sf"/>
</dbReference>
<dbReference type="InterPro" id="IPR008831">
    <property type="entry name" value="Mediator_Med31"/>
</dbReference>
<name>A0A7D9LSQ7_PARCT</name>
<sequence>LAQRGYFKDSSFVNYLKYLLYWKKPEYAKFLKYPQSLFFLDLLQYEHFRRELVNVPCAKFIDEQQLLHWQYYSSRRRKVAMPPGQQQTS</sequence>
<dbReference type="Gene3D" id="1.10.10.1340">
    <property type="entry name" value="Mediator of RNA polymerase II, submodule Med31 (Soh1)"/>
    <property type="match status" value="1"/>
</dbReference>
<dbReference type="Pfam" id="PF05669">
    <property type="entry name" value="Med31"/>
    <property type="match status" value="1"/>
</dbReference>
<evidence type="ECO:0000256" key="7">
    <source>
        <dbReference type="RuleBase" id="RU364129"/>
    </source>
</evidence>
<dbReference type="GO" id="GO:0003712">
    <property type="term" value="F:transcription coregulator activity"/>
    <property type="evidence" value="ECO:0007669"/>
    <property type="project" value="InterPro"/>
</dbReference>
<accession>A0A7D9LSQ7</accession>
<comment type="subcellular location">
    <subcellularLocation>
        <location evidence="1 7">Nucleus</location>
    </subcellularLocation>
</comment>
<keyword evidence="5 7" id="KW-0804">Transcription</keyword>
<gene>
    <name evidence="8" type="ORF">PACLA_8A089186</name>
</gene>
<keyword evidence="6 7" id="KW-0539">Nucleus</keyword>
<dbReference type="OrthoDB" id="10257739at2759"/>
<proteinExistence type="inferred from homology"/>
<comment type="subunit">
    <text evidence="7">Component of the Mediator complex.</text>
</comment>
<dbReference type="GO" id="GO:0006355">
    <property type="term" value="P:regulation of DNA-templated transcription"/>
    <property type="evidence" value="ECO:0007669"/>
    <property type="project" value="InterPro"/>
</dbReference>
<evidence type="ECO:0000256" key="5">
    <source>
        <dbReference type="ARBA" id="ARBA00023163"/>
    </source>
</evidence>
<protein>
    <recommendedName>
        <fullName evidence="7">Mediator of RNA polymerase II transcription subunit 31</fullName>
    </recommendedName>
</protein>
<evidence type="ECO:0000256" key="1">
    <source>
        <dbReference type="ARBA" id="ARBA00004123"/>
    </source>
</evidence>